<dbReference type="InterPro" id="IPR008936">
    <property type="entry name" value="Rho_GTPase_activation_prot"/>
</dbReference>
<feature type="region of interest" description="Disordered" evidence="2">
    <location>
        <begin position="181"/>
        <end position="302"/>
    </location>
</feature>
<dbReference type="SMART" id="SM00324">
    <property type="entry name" value="RhoGAP"/>
    <property type="match status" value="1"/>
</dbReference>
<dbReference type="STRING" id="400727.A0A2T7PML4"/>
<dbReference type="GO" id="GO:0005096">
    <property type="term" value="F:GTPase activator activity"/>
    <property type="evidence" value="ECO:0007669"/>
    <property type="project" value="UniProtKB-KW"/>
</dbReference>
<evidence type="ECO:0000313" key="4">
    <source>
        <dbReference type="EMBL" id="PVD34678.1"/>
    </source>
</evidence>
<name>A0A2T7PML4_POMCA</name>
<dbReference type="PANTHER" id="PTHR12635:SF7">
    <property type="entry name" value="RHO GTPASE ACTIVATING PROTEIN 6-RELATED"/>
    <property type="match status" value="1"/>
</dbReference>
<reference evidence="4 5" key="1">
    <citation type="submission" date="2018-04" db="EMBL/GenBank/DDBJ databases">
        <title>The genome of golden apple snail Pomacea canaliculata provides insight into stress tolerance and invasive adaptation.</title>
        <authorList>
            <person name="Liu C."/>
            <person name="Liu B."/>
            <person name="Ren Y."/>
            <person name="Zhang Y."/>
            <person name="Wang H."/>
            <person name="Li S."/>
            <person name="Jiang F."/>
            <person name="Yin L."/>
            <person name="Zhang G."/>
            <person name="Qian W."/>
            <person name="Fan W."/>
        </authorList>
    </citation>
    <scope>NUCLEOTIDE SEQUENCE [LARGE SCALE GENOMIC DNA]</scope>
    <source>
        <strain evidence="4">SZHN2017</strain>
        <tissue evidence="4">Muscle</tissue>
    </source>
</reference>
<feature type="compositionally biased region" description="Low complexity" evidence="2">
    <location>
        <begin position="490"/>
        <end position="502"/>
    </location>
</feature>
<keyword evidence="1" id="KW-0343">GTPase activation</keyword>
<sequence length="1041" mass="113731">MFGDENCRDRSLRRSLSCEHSGQHTSCKVYSRLDSFTSSGIPRVYSAGDLESRYASRDRNSYFSENGFQAGSTPVHNYALPNTLLASRPKGIFPVNITTRTVCLTGTAAGTEAILETETVVTAIVLTAVGQPTRNRRRPTSEQHLRTECPPGSQCPALRARLDLRLQGRVAETRLCEVSSSLKNDNDNSRKISRSISSRPLPSQVWPRRSRSKSLPDLQVDLSSGGSSRSGNSGGGYSDDEDGDDFGFLSRRRPPFSSFSPSAAAMHKPKVTAASPTQRLLPRRWRGKGKSSTSSSHPAQAMWTPEGPCTWCSVSGRKVLLKPVNILQLSEAERLTLQKIALAKLQAMDLACPIVIPKDAGDSRQHKKRTLSLKRRSKSANLSTLLDTLSTDKAKIRKTKVRVTVKAGLVFGIPLARCIANDQELLKRRARSETPGLQTRSESADQLLSPRQARKSSSSSQGSLDNGVHNGSITPSGRHSLYDSARRAQSSDSLSESEYSGRNASSSLIDALSLSMPSTEGERSQAVGSTPQVPLIVEACFKHLETYGLHVLGIFRVGSSKKRVKQDVQLTEEHNPHDIGALLKEFFRDLPEPLLTRDLYLPFVATRKLEDREQQAEAVRLLLTLLPPANRDTLWALLRFLATVHRHSADSTDGKGREVSGNKMDSHNLATLFGPNVLHRARAVNEKQFMAECAEQAEQSAEVISVVKDMIDNHYDLFEIAADQRDEVLRLMMEADQENLDRALRRLAHENQIEPDPESTCSVFEDAEVQQSLPHSANSDADLLSLAQRRSAVHRPLRVSRSADPWTDPPHPDAERTSSVDSVPDRTSQSPSPQGSPTTSSPPRTLPACRPASVTRPPFVTVSQESPNPEVVQRVTSGRRRNQDVAQPAGGLNVRAGVSDNAPILRSSPGPWSSPGRRTCAKTVVPAPAVAATRRLPATIPACWVPTVLEGSGGNPRRRITGHLSAGHPALGFLRSLGADDGGPASPAQTATPRQLVRSDDDELLSPPVGSPAWQRERWRHWEELTAGRNGATEAEQETLV</sequence>
<dbReference type="SUPFAM" id="SSF48350">
    <property type="entry name" value="GTPase activation domain, GAP"/>
    <property type="match status" value="1"/>
</dbReference>
<gene>
    <name evidence="4" type="ORF">C0Q70_05955</name>
</gene>
<feature type="compositionally biased region" description="Low complexity" evidence="2">
    <location>
        <begin position="826"/>
        <end position="847"/>
    </location>
</feature>
<comment type="caution">
    <text evidence="4">The sequence shown here is derived from an EMBL/GenBank/DDBJ whole genome shotgun (WGS) entry which is preliminary data.</text>
</comment>
<feature type="region of interest" description="Disordered" evidence="2">
    <location>
        <begin position="975"/>
        <end position="1015"/>
    </location>
</feature>
<keyword evidence="5" id="KW-1185">Reference proteome</keyword>
<dbReference type="AlphaFoldDB" id="A0A2T7PML4"/>
<dbReference type="GO" id="GO:0007165">
    <property type="term" value="P:signal transduction"/>
    <property type="evidence" value="ECO:0007669"/>
    <property type="project" value="InterPro"/>
</dbReference>
<dbReference type="OrthoDB" id="10024839at2759"/>
<accession>A0A2T7PML4</accession>
<dbReference type="PANTHER" id="PTHR12635">
    <property type="entry name" value="RHO-GTPASE-ACTIVATING PROTEIN 6 FAMILY MEMBER"/>
    <property type="match status" value="1"/>
</dbReference>
<protein>
    <recommendedName>
        <fullName evidence="3">Rho-GAP domain-containing protein</fullName>
    </recommendedName>
</protein>
<dbReference type="EMBL" id="PZQS01000003">
    <property type="protein sequence ID" value="PVD34678.1"/>
    <property type="molecule type" value="Genomic_DNA"/>
</dbReference>
<feature type="region of interest" description="Disordered" evidence="2">
    <location>
        <begin position="430"/>
        <end position="502"/>
    </location>
</feature>
<evidence type="ECO:0000256" key="1">
    <source>
        <dbReference type="ARBA" id="ARBA00022468"/>
    </source>
</evidence>
<feature type="compositionally biased region" description="Polar residues" evidence="2">
    <location>
        <begin position="435"/>
        <end position="446"/>
    </location>
</feature>
<dbReference type="Proteomes" id="UP000245119">
    <property type="component" value="Linkage Group LG3"/>
</dbReference>
<evidence type="ECO:0000256" key="2">
    <source>
        <dbReference type="SAM" id="MobiDB-lite"/>
    </source>
</evidence>
<dbReference type="Gene3D" id="1.10.555.10">
    <property type="entry name" value="Rho GTPase activation protein"/>
    <property type="match status" value="1"/>
</dbReference>
<proteinExistence type="predicted"/>
<feature type="region of interest" description="Disordered" evidence="2">
    <location>
        <begin position="132"/>
        <end position="153"/>
    </location>
</feature>
<dbReference type="Pfam" id="PF00620">
    <property type="entry name" value="RhoGAP"/>
    <property type="match status" value="1"/>
</dbReference>
<feature type="compositionally biased region" description="Polar residues" evidence="2">
    <location>
        <begin position="461"/>
        <end position="477"/>
    </location>
</feature>
<feature type="compositionally biased region" description="Low complexity" evidence="2">
    <location>
        <begin position="221"/>
        <end position="231"/>
    </location>
</feature>
<feature type="compositionally biased region" description="Low complexity" evidence="2">
    <location>
        <begin position="906"/>
        <end position="918"/>
    </location>
</feature>
<evidence type="ECO:0000259" key="3">
    <source>
        <dbReference type="PROSITE" id="PS50238"/>
    </source>
</evidence>
<dbReference type="InterPro" id="IPR037863">
    <property type="entry name" value="RHOGAP6/36"/>
</dbReference>
<dbReference type="InterPro" id="IPR000198">
    <property type="entry name" value="RhoGAP_dom"/>
</dbReference>
<feature type="region of interest" description="Disordered" evidence="2">
    <location>
        <begin position="794"/>
        <end position="918"/>
    </location>
</feature>
<evidence type="ECO:0000313" key="5">
    <source>
        <dbReference type="Proteomes" id="UP000245119"/>
    </source>
</evidence>
<feature type="domain" description="Rho-GAP" evidence="3">
    <location>
        <begin position="512"/>
        <end position="718"/>
    </location>
</feature>
<feature type="compositionally biased region" description="Low complexity" evidence="2">
    <location>
        <begin position="255"/>
        <end position="265"/>
    </location>
</feature>
<dbReference type="PROSITE" id="PS50238">
    <property type="entry name" value="RHOGAP"/>
    <property type="match status" value="1"/>
</dbReference>
<organism evidence="4 5">
    <name type="scientific">Pomacea canaliculata</name>
    <name type="common">Golden apple snail</name>
    <dbReference type="NCBI Taxonomy" id="400727"/>
    <lineage>
        <taxon>Eukaryota</taxon>
        <taxon>Metazoa</taxon>
        <taxon>Spiralia</taxon>
        <taxon>Lophotrochozoa</taxon>
        <taxon>Mollusca</taxon>
        <taxon>Gastropoda</taxon>
        <taxon>Caenogastropoda</taxon>
        <taxon>Architaenioglossa</taxon>
        <taxon>Ampullarioidea</taxon>
        <taxon>Ampullariidae</taxon>
        <taxon>Pomacea</taxon>
    </lineage>
</organism>